<dbReference type="InterPro" id="IPR012340">
    <property type="entry name" value="NA-bd_OB-fold"/>
</dbReference>
<evidence type="ECO:0000259" key="3">
    <source>
        <dbReference type="Pfam" id="PF01336"/>
    </source>
</evidence>
<gene>
    <name evidence="4" type="ORF">TMUPMC115_0296</name>
</gene>
<dbReference type="GO" id="GO:0005524">
    <property type="term" value="F:ATP binding"/>
    <property type="evidence" value="ECO:0007669"/>
    <property type="project" value="UniProtKB-KW"/>
</dbReference>
<keyword evidence="4" id="KW-0436">Ligase</keyword>
<accession>A0A091CAD7</accession>
<dbReference type="PATRIC" id="fig|1302649.3.peg.296"/>
<keyword evidence="2 4" id="KW-0030">Aminoacyl-tRNA synthetase</keyword>
<dbReference type="GO" id="GO:0003676">
    <property type="term" value="F:nucleic acid binding"/>
    <property type="evidence" value="ECO:0007669"/>
    <property type="project" value="InterPro"/>
</dbReference>
<dbReference type="SUPFAM" id="SSF50249">
    <property type="entry name" value="Nucleic acid-binding proteins"/>
    <property type="match status" value="1"/>
</dbReference>
<dbReference type="GO" id="GO:0006422">
    <property type="term" value="P:aspartyl-tRNA aminoacylation"/>
    <property type="evidence" value="ECO:0007669"/>
    <property type="project" value="TreeGrafter"/>
</dbReference>
<evidence type="ECO:0000256" key="2">
    <source>
        <dbReference type="ARBA" id="ARBA00023146"/>
    </source>
</evidence>
<dbReference type="EC" id="6.1.1.-" evidence="4"/>
<reference evidence="4 5" key="1">
    <citation type="submission" date="2014-08" db="EMBL/GenBank/DDBJ databases">
        <title>Genome sequence of Tetragenococcus muriaticus.</title>
        <authorList>
            <person name="Chuea-nongthon C."/>
            <person name="Rodtong S."/>
            <person name="Yongsawatdigul J."/>
            <person name="Steele J.L."/>
            <person name="Liu X.-y."/>
            <person name="Speers J."/>
            <person name="Glasner J.D."/>
            <person name="Neeno-Eckwall E.C."/>
        </authorList>
    </citation>
    <scope>NUCLEOTIDE SEQUENCE [LARGE SCALE GENOMIC DNA]</scope>
    <source>
        <strain evidence="4 5">PMC-11-5</strain>
    </source>
</reference>
<dbReference type="EC" id="6.-.-.-" evidence="4"/>
<dbReference type="Pfam" id="PF01336">
    <property type="entry name" value="tRNA_anti-codon"/>
    <property type="match status" value="1"/>
</dbReference>
<dbReference type="PANTHER" id="PTHR22594">
    <property type="entry name" value="ASPARTYL/LYSYL-TRNA SYNTHETASE"/>
    <property type="match status" value="1"/>
</dbReference>
<dbReference type="GO" id="GO:0004815">
    <property type="term" value="F:aspartate-tRNA ligase activity"/>
    <property type="evidence" value="ECO:0007669"/>
    <property type="project" value="UniProtKB-EC"/>
</dbReference>
<keyword evidence="1" id="KW-0648">Protein biosynthesis</keyword>
<sequence>MGNRTVYCGLVSKEVLEQTVTLQGWVQKRRDLGGVIFIDLRDREGIVQVVFNPKNSQEAWEIADTCRSEYVLEVTGVVKKT</sequence>
<comment type="caution">
    <text evidence="4">The sequence shown here is derived from an EMBL/GenBank/DDBJ whole genome shotgun (WGS) entry which is preliminary data.</text>
</comment>
<name>A0A091CAD7_9ENTE</name>
<dbReference type="PANTHER" id="PTHR22594:SF5">
    <property type="entry name" value="ASPARTATE--TRNA LIGASE, MITOCHONDRIAL"/>
    <property type="match status" value="1"/>
</dbReference>
<dbReference type="EC" id="6.1.1.12" evidence="4"/>
<dbReference type="Gene3D" id="2.40.50.140">
    <property type="entry name" value="Nucleic acid-binding proteins"/>
    <property type="match status" value="1"/>
</dbReference>
<dbReference type="InterPro" id="IPR004365">
    <property type="entry name" value="NA-bd_OB_tRNA"/>
</dbReference>
<organism evidence="4 5">
    <name type="scientific">Tetragenococcus muriaticus PMC-11-5</name>
    <dbReference type="NCBI Taxonomy" id="1302649"/>
    <lineage>
        <taxon>Bacteria</taxon>
        <taxon>Bacillati</taxon>
        <taxon>Bacillota</taxon>
        <taxon>Bacilli</taxon>
        <taxon>Lactobacillales</taxon>
        <taxon>Enterococcaceae</taxon>
        <taxon>Tetragenococcus</taxon>
    </lineage>
</organism>
<dbReference type="AlphaFoldDB" id="A0A091CAD7"/>
<dbReference type="EMBL" id="JPVU01000030">
    <property type="protein sequence ID" value="KFN93512.1"/>
    <property type="molecule type" value="Genomic_DNA"/>
</dbReference>
<proteinExistence type="predicted"/>
<evidence type="ECO:0000313" key="5">
    <source>
        <dbReference type="Proteomes" id="UP000029380"/>
    </source>
</evidence>
<evidence type="ECO:0000313" key="4">
    <source>
        <dbReference type="EMBL" id="KFN93512.1"/>
    </source>
</evidence>
<protein>
    <submittedName>
        <fullName evidence="4">Aspartyl-tRNA synthetase</fullName>
        <ecNumber evidence="4">6.-.-.-</ecNumber>
        <ecNumber evidence="4">6.1.1.-</ecNumber>
        <ecNumber evidence="4">6.1.1.12</ecNumber>
    </submittedName>
</protein>
<dbReference type="Proteomes" id="UP000029380">
    <property type="component" value="Unassembled WGS sequence"/>
</dbReference>
<evidence type="ECO:0000256" key="1">
    <source>
        <dbReference type="ARBA" id="ARBA00022917"/>
    </source>
</evidence>
<feature type="domain" description="OB" evidence="3">
    <location>
        <begin position="20"/>
        <end position="81"/>
    </location>
</feature>